<dbReference type="EMBL" id="CP035494">
    <property type="protein sequence ID" value="QAY59854.1"/>
    <property type="molecule type" value="Genomic_DNA"/>
</dbReference>
<accession>A0A4P6ECQ8</accession>
<dbReference type="AlphaFoldDB" id="A0A4P6ECQ8"/>
<evidence type="ECO:0000256" key="3">
    <source>
        <dbReference type="SAM" id="SignalP"/>
    </source>
</evidence>
<dbReference type="OrthoDB" id="7210788at2"/>
<dbReference type="Proteomes" id="UP000293995">
    <property type="component" value="Chromosome"/>
</dbReference>
<feature type="region of interest" description="Disordered" evidence="1">
    <location>
        <begin position="446"/>
        <end position="492"/>
    </location>
</feature>
<dbReference type="RefSeq" id="WP_129388064.1">
    <property type="nucleotide sequence ID" value="NZ_CP035494.1"/>
</dbReference>
<evidence type="ECO:0000256" key="2">
    <source>
        <dbReference type="SAM" id="Phobius"/>
    </source>
</evidence>
<dbReference type="Pfam" id="PF04213">
    <property type="entry name" value="HtaA"/>
    <property type="match status" value="1"/>
</dbReference>
<feature type="transmembrane region" description="Helical" evidence="2">
    <location>
        <begin position="803"/>
        <end position="822"/>
    </location>
</feature>
<protein>
    <recommendedName>
        <fullName evidence="4">Htaa domain-containing protein</fullName>
    </recommendedName>
</protein>
<name>A0A4P6ECQ8_9MICO</name>
<feature type="compositionally biased region" description="Low complexity" evidence="1">
    <location>
        <begin position="463"/>
        <end position="485"/>
    </location>
</feature>
<evidence type="ECO:0000259" key="4">
    <source>
        <dbReference type="Pfam" id="PF04213"/>
    </source>
</evidence>
<feature type="region of interest" description="Disordered" evidence="1">
    <location>
        <begin position="290"/>
        <end position="328"/>
    </location>
</feature>
<organism evidence="5 6">
    <name type="scientific">Microbacterium protaetiae</name>
    <dbReference type="NCBI Taxonomy" id="2509458"/>
    <lineage>
        <taxon>Bacteria</taxon>
        <taxon>Bacillati</taxon>
        <taxon>Actinomycetota</taxon>
        <taxon>Actinomycetes</taxon>
        <taxon>Micrococcales</taxon>
        <taxon>Microbacteriaceae</taxon>
        <taxon>Microbacterium</taxon>
    </lineage>
</organism>
<keyword evidence="2" id="KW-0812">Transmembrane</keyword>
<feature type="compositionally biased region" description="Polar residues" evidence="1">
    <location>
        <begin position="316"/>
        <end position="328"/>
    </location>
</feature>
<feature type="chain" id="PRO_5020662158" description="Htaa domain-containing protein" evidence="3">
    <location>
        <begin position="35"/>
        <end position="827"/>
    </location>
</feature>
<dbReference type="InterPro" id="IPR006311">
    <property type="entry name" value="TAT_signal"/>
</dbReference>
<reference evidence="5 6" key="1">
    <citation type="submission" date="2019-01" db="EMBL/GenBank/DDBJ databases">
        <title>Genome sequencing of strain DFW100M-13.</title>
        <authorList>
            <person name="Heo J."/>
            <person name="Kim S.-J."/>
            <person name="Kim J.-S."/>
            <person name="Hong S.-B."/>
            <person name="Kwon S.-W."/>
        </authorList>
    </citation>
    <scope>NUCLEOTIDE SEQUENCE [LARGE SCALE GENOMIC DNA]</scope>
    <source>
        <strain evidence="5 6">DFW100M-13</strain>
    </source>
</reference>
<evidence type="ECO:0000256" key="1">
    <source>
        <dbReference type="SAM" id="MobiDB-lite"/>
    </source>
</evidence>
<feature type="domain" description="Htaa" evidence="4">
    <location>
        <begin position="598"/>
        <end position="748"/>
    </location>
</feature>
<dbReference type="KEGG" id="mprt:ET475_07530"/>
<keyword evidence="2" id="KW-0472">Membrane</keyword>
<keyword evidence="6" id="KW-1185">Reference proteome</keyword>
<proteinExistence type="predicted"/>
<feature type="signal peptide" evidence="3">
    <location>
        <begin position="1"/>
        <end position="34"/>
    </location>
</feature>
<dbReference type="PROSITE" id="PS51318">
    <property type="entry name" value="TAT"/>
    <property type="match status" value="1"/>
</dbReference>
<dbReference type="InterPro" id="IPR007331">
    <property type="entry name" value="Htaa"/>
</dbReference>
<evidence type="ECO:0000313" key="5">
    <source>
        <dbReference type="EMBL" id="QAY59854.1"/>
    </source>
</evidence>
<sequence>MRHHHPNRWRRAAAGLAALALAAAGLAVTAPAYAADAPARQTTVDVTAASQADGLKLHVTGAGYTDLPPAVGGPTAGIYVALRDVTVSDDDVQTEAVVTAYVPVIVGGAWTADLQTSVDTLAADASYEVIVWVAHGYVTDASKLATQPVALTDAQHEALFPTPKPQPVTTVAVSSADAEGLKLHVTGSGYTDLPKASTGKDNAGVYVALRDVTMTDEQLNADTTAAPAVNYIWSGSITDGAWSTDVVAPVAKLDATASYEVIVWVAHGTITADTLLDAKAVELTDAQHEALFPATDPGTNPGETDPGETDPGETDPGQTDPGQSWKTTVAVSSADADGLKLHVTGSGYTDLPKASTGKDNAGVYVALRDVTMTDEQLNADTTAAPAVNYIWSGSITDGAWATDLVAPVAKLDATASYEVIVWVAHGTITADTLLDAKAVELTDAQRKALSSATDPGETDPGETDPGTTDPGATDPGTTEPGTTGPKAAISGGSTVKTGGKLVVSATGFAAGERVSAAVHSDPVSLGSKTASATGAVSFTWTVPAGFATGAHEVVLTAASGTVRVPFTVAAASGSKTLTPTAQVTCTTQTVPATAGTPHLSWGVKSSFVSYIGGGIANGSVTASNGAARSGSTFTWGSGTDTLASSGQGTVSFPGSVHFTGHDGALETTLSNPRVQITGARTGVLVLAVNSKTLEGGTVSNSSITFANLQFSSASATGGTASVTLTAAGAEAFAGFYSAGESFDALTVSFSGARAATTQKVCYDADGNRVNADGSAYVGPSLTASGFAVNTGGAPVAEAGAGQWGWIPLVAGLLLLTVVIRRATAARR</sequence>
<gene>
    <name evidence="5" type="ORF">ET475_07530</name>
</gene>
<evidence type="ECO:0000313" key="6">
    <source>
        <dbReference type="Proteomes" id="UP000293995"/>
    </source>
</evidence>
<keyword evidence="3" id="KW-0732">Signal</keyword>
<keyword evidence="2" id="KW-1133">Transmembrane helix</keyword>